<comment type="similarity">
    <text evidence="2">Belongs to the TonB-dependent receptor family. Hemoglobin/haptoglobin binding protein subfamily.</text>
</comment>
<dbReference type="Gene3D" id="2.170.130.10">
    <property type="entry name" value="TonB-dependent receptor, plug domain"/>
    <property type="match status" value="1"/>
</dbReference>
<dbReference type="Proteomes" id="UP000613768">
    <property type="component" value="Unassembled WGS sequence"/>
</dbReference>
<sequence>MARYLACDVEALFRGLLLGLALTGLSMTAPAEAANDDAADEDSELASLLALLDEETTIATRTRVNRDFVPGMVTVLRGDALRALGARHVLDALSLVPGFQVLREANGSGNLSVRGITVPFNAGNTKVLLDSVGLSREESGGNSAVLLLPIERVERIEIMRGPGSSIHGGFAFAGVINVITHKQGAQVFVSGDSDSAVAAGGHIAWGRDAGNWQGYVGGALADHGEDAGPIGQHPNDEVSWATLGLQRNAFSLTLHHTDRDQYLAPVPGIRLPSGEQSTAIEARQAFQLGPRADLEARVAWLENAFASATTGKRFSGSRIEGEVDLFWRPLDAHQVLLRMEAAQSRTDLGIIRLPAAPDPALLETSVRDQQRQLLAFTIQDQIELSETVSATLGLRWDDYDDVQSQFSPRLGLVWQAAERHILKAQYAEGFRAPTYWELYPRSERDERIGFETMGSAELGYVYRRPGATARVTLFRSSTDDQIYVVLPPPPGQPTQFDNSNRYRSRGVELEWEQNIGADFDLLANLSYADTWDSRSTSGPDGDSAVAADWIGNLAAIWRPRAGLSLALRWLYVDDRHAFSGELDGYDKLDLTLGWRRPASNWEVELGVRNALDDPIDYPFALPFSTVSQHFAPRTWWLRLHWHIPG</sequence>
<keyword evidence="17" id="KW-1185">Reference proteome</keyword>
<evidence type="ECO:0000256" key="5">
    <source>
        <dbReference type="ARBA" id="ARBA00022692"/>
    </source>
</evidence>
<dbReference type="Pfam" id="PF00593">
    <property type="entry name" value="TonB_dep_Rec_b-barrel"/>
    <property type="match status" value="1"/>
</dbReference>
<keyword evidence="7 12" id="KW-0798">TonB box</keyword>
<gene>
    <name evidence="16" type="ORF">IFO71_01820</name>
</gene>
<accession>A0AAW3ZJJ3</accession>
<proteinExistence type="inferred from homology"/>
<evidence type="ECO:0000256" key="11">
    <source>
        <dbReference type="PROSITE-ProRule" id="PRU01360"/>
    </source>
</evidence>
<evidence type="ECO:0000256" key="13">
    <source>
        <dbReference type="SAM" id="SignalP"/>
    </source>
</evidence>
<comment type="caution">
    <text evidence="16">The sequence shown here is derived from an EMBL/GenBank/DDBJ whole genome shotgun (WGS) entry which is preliminary data.</text>
</comment>
<keyword evidence="10 11" id="KW-0998">Cell outer membrane</keyword>
<evidence type="ECO:0000256" key="1">
    <source>
        <dbReference type="ARBA" id="ARBA00004571"/>
    </source>
</evidence>
<evidence type="ECO:0000256" key="8">
    <source>
        <dbReference type="ARBA" id="ARBA00023136"/>
    </source>
</evidence>
<evidence type="ECO:0000256" key="7">
    <source>
        <dbReference type="ARBA" id="ARBA00023077"/>
    </source>
</evidence>
<dbReference type="InterPro" id="IPR037066">
    <property type="entry name" value="Plug_dom_sf"/>
</dbReference>
<evidence type="ECO:0000256" key="2">
    <source>
        <dbReference type="ARBA" id="ARBA00008143"/>
    </source>
</evidence>
<dbReference type="PANTHER" id="PTHR30069:SF29">
    <property type="entry name" value="HEMOGLOBIN AND HEMOGLOBIN-HAPTOGLOBIN-BINDING PROTEIN 1-RELATED"/>
    <property type="match status" value="1"/>
</dbReference>
<dbReference type="AlphaFoldDB" id="A0AAW3ZJJ3"/>
<feature type="domain" description="TonB-dependent receptor plug" evidence="15">
    <location>
        <begin position="69"/>
        <end position="175"/>
    </location>
</feature>
<evidence type="ECO:0000256" key="9">
    <source>
        <dbReference type="ARBA" id="ARBA00023170"/>
    </source>
</evidence>
<keyword evidence="6 13" id="KW-0732">Signal</keyword>
<dbReference type="RefSeq" id="WP_192027806.1">
    <property type="nucleotide sequence ID" value="NZ_JACYTR010000002.1"/>
</dbReference>
<evidence type="ECO:0000313" key="17">
    <source>
        <dbReference type="Proteomes" id="UP000613768"/>
    </source>
</evidence>
<keyword evidence="4 11" id="KW-1134">Transmembrane beta strand</keyword>
<dbReference type="PANTHER" id="PTHR30069">
    <property type="entry name" value="TONB-DEPENDENT OUTER MEMBRANE RECEPTOR"/>
    <property type="match status" value="1"/>
</dbReference>
<keyword evidence="3 11" id="KW-0813">Transport</keyword>
<protein>
    <submittedName>
        <fullName evidence="16">TonB-dependent receptor</fullName>
    </submittedName>
</protein>
<comment type="subcellular location">
    <subcellularLocation>
        <location evidence="1 11">Cell outer membrane</location>
        <topology evidence="1 11">Multi-pass membrane protein</topology>
    </subcellularLocation>
</comment>
<evidence type="ECO:0000256" key="12">
    <source>
        <dbReference type="RuleBase" id="RU003357"/>
    </source>
</evidence>
<dbReference type="SUPFAM" id="SSF56935">
    <property type="entry name" value="Porins"/>
    <property type="match status" value="1"/>
</dbReference>
<keyword evidence="8 11" id="KW-0472">Membrane</keyword>
<name>A0AAW3ZJJ3_9GAMM</name>
<evidence type="ECO:0000256" key="6">
    <source>
        <dbReference type="ARBA" id="ARBA00022729"/>
    </source>
</evidence>
<dbReference type="Pfam" id="PF07715">
    <property type="entry name" value="Plug"/>
    <property type="match status" value="1"/>
</dbReference>
<evidence type="ECO:0000256" key="4">
    <source>
        <dbReference type="ARBA" id="ARBA00022452"/>
    </source>
</evidence>
<dbReference type="InterPro" id="IPR012910">
    <property type="entry name" value="Plug_dom"/>
</dbReference>
<dbReference type="GO" id="GO:0009279">
    <property type="term" value="C:cell outer membrane"/>
    <property type="evidence" value="ECO:0007669"/>
    <property type="project" value="UniProtKB-SubCell"/>
</dbReference>
<evidence type="ECO:0000259" key="15">
    <source>
        <dbReference type="Pfam" id="PF07715"/>
    </source>
</evidence>
<evidence type="ECO:0000256" key="3">
    <source>
        <dbReference type="ARBA" id="ARBA00022448"/>
    </source>
</evidence>
<dbReference type="GO" id="GO:0015344">
    <property type="term" value="F:siderophore uptake transmembrane transporter activity"/>
    <property type="evidence" value="ECO:0007669"/>
    <property type="project" value="TreeGrafter"/>
</dbReference>
<keyword evidence="5 11" id="KW-0812">Transmembrane</keyword>
<evidence type="ECO:0000259" key="14">
    <source>
        <dbReference type="Pfam" id="PF00593"/>
    </source>
</evidence>
<feature type="signal peptide" evidence="13">
    <location>
        <begin position="1"/>
        <end position="33"/>
    </location>
</feature>
<dbReference type="PROSITE" id="PS52016">
    <property type="entry name" value="TONB_DEPENDENT_REC_3"/>
    <property type="match status" value="1"/>
</dbReference>
<dbReference type="InterPro" id="IPR039426">
    <property type="entry name" value="TonB-dep_rcpt-like"/>
</dbReference>
<feature type="chain" id="PRO_5043531589" evidence="13">
    <location>
        <begin position="34"/>
        <end position="645"/>
    </location>
</feature>
<feature type="domain" description="TonB-dependent receptor-like beta-barrel" evidence="14">
    <location>
        <begin position="207"/>
        <end position="609"/>
    </location>
</feature>
<keyword evidence="9 16" id="KW-0675">Receptor</keyword>
<evidence type="ECO:0000313" key="16">
    <source>
        <dbReference type="EMBL" id="MBD8524466.1"/>
    </source>
</evidence>
<dbReference type="EMBL" id="JACYTR010000002">
    <property type="protein sequence ID" value="MBD8524466.1"/>
    <property type="molecule type" value="Genomic_DNA"/>
</dbReference>
<reference evidence="16 17" key="1">
    <citation type="submission" date="2020-09" db="EMBL/GenBank/DDBJ databases">
        <title>Pseudoxanthomonas sp. CAU 1598 isolated from sand of Yaerae Beach.</title>
        <authorList>
            <person name="Kim W."/>
        </authorList>
    </citation>
    <scope>NUCLEOTIDE SEQUENCE [LARGE SCALE GENOMIC DNA]</scope>
    <source>
        <strain evidence="16 17">CAU 1598</strain>
    </source>
</reference>
<dbReference type="GO" id="GO:0044718">
    <property type="term" value="P:siderophore transmembrane transport"/>
    <property type="evidence" value="ECO:0007669"/>
    <property type="project" value="TreeGrafter"/>
</dbReference>
<evidence type="ECO:0000256" key="10">
    <source>
        <dbReference type="ARBA" id="ARBA00023237"/>
    </source>
</evidence>
<organism evidence="16 17">
    <name type="scientific">Pseudomarimonas arenosa</name>
    <dbReference type="NCBI Taxonomy" id="2774145"/>
    <lineage>
        <taxon>Bacteria</taxon>
        <taxon>Pseudomonadati</taxon>
        <taxon>Pseudomonadota</taxon>
        <taxon>Gammaproteobacteria</taxon>
        <taxon>Lysobacterales</taxon>
        <taxon>Lysobacteraceae</taxon>
        <taxon>Pseudomarimonas</taxon>
    </lineage>
</organism>
<dbReference type="Gene3D" id="2.40.170.20">
    <property type="entry name" value="TonB-dependent receptor, beta-barrel domain"/>
    <property type="match status" value="1"/>
</dbReference>
<dbReference type="InterPro" id="IPR036942">
    <property type="entry name" value="Beta-barrel_TonB_sf"/>
</dbReference>
<dbReference type="InterPro" id="IPR000531">
    <property type="entry name" value="Beta-barrel_TonB"/>
</dbReference>